<dbReference type="Gene3D" id="3.30.9.10">
    <property type="entry name" value="D-Amino Acid Oxidase, subunit A, domain 2"/>
    <property type="match status" value="1"/>
</dbReference>
<dbReference type="Proteomes" id="UP000071778">
    <property type="component" value="Chromosome"/>
</dbReference>
<dbReference type="PATRIC" id="fig|279058.17.peg.1844"/>
<keyword evidence="4" id="KW-1185">Reference proteome</keyword>
<reference evidence="3 4" key="1">
    <citation type="submission" date="2015-11" db="EMBL/GenBank/DDBJ databases">
        <title>Exploring the genomic traits of fungus-feeding bacterial genus Collimonas.</title>
        <authorList>
            <person name="Song C."/>
            <person name="Schmidt R."/>
            <person name="de Jager V."/>
            <person name="Krzyzanowska D."/>
            <person name="Jongedijk E."/>
            <person name="Cankar K."/>
            <person name="Beekwilder J."/>
            <person name="van Veen A."/>
            <person name="de Boer W."/>
            <person name="van Veen J.A."/>
            <person name="Garbeva P."/>
        </authorList>
    </citation>
    <scope>NUCLEOTIDE SEQUENCE [LARGE SCALE GENOMIC DNA]</scope>
    <source>
        <strain evidence="3 4">Ter282</strain>
    </source>
</reference>
<dbReference type="SUPFAM" id="SSF51905">
    <property type="entry name" value="FAD/NAD(P)-binding domain"/>
    <property type="match status" value="1"/>
</dbReference>
<dbReference type="PROSITE" id="PS51257">
    <property type="entry name" value="PROKAR_LIPOPROTEIN"/>
    <property type="match status" value="1"/>
</dbReference>
<dbReference type="PANTHER" id="PTHR13847">
    <property type="entry name" value="SARCOSINE DEHYDROGENASE-RELATED"/>
    <property type="match status" value="1"/>
</dbReference>
<dbReference type="SUPFAM" id="SSF54373">
    <property type="entry name" value="FAD-linked reductases, C-terminal domain"/>
    <property type="match status" value="1"/>
</dbReference>
<evidence type="ECO:0000313" key="3">
    <source>
        <dbReference type="EMBL" id="AMP09503.1"/>
    </source>
</evidence>
<dbReference type="OrthoDB" id="8673905at2"/>
<keyword evidence="1" id="KW-0560">Oxidoreductase</keyword>
<dbReference type="PANTHER" id="PTHR13847:SF287">
    <property type="entry name" value="FAD-DEPENDENT OXIDOREDUCTASE DOMAIN-CONTAINING PROTEIN 1"/>
    <property type="match status" value="1"/>
</dbReference>
<gene>
    <name evidence="3" type="ORF">CAter282_1722</name>
</gene>
<name>A0A127QHI5_9BURK</name>
<sequence>MSERLTADVAIIGGGLMGCSAALALRRMNLSVVLLEQGWCGAQASGVNYGGVRRQGRPVVQLPLSQRAYAIWQRLPQLIGSDCEYAISGHLKLARNEAELASLEDYRGQADGFGLQLEILGREALRQRYPWLGENIAGGSLCPGDGHANPRLVAAAFALAARNHGADLREGTTVESAVFDGRQFTVCAAGGLEVKAKFLLNCAGAWGAKFAEQFGEQVPEYPIFPNMWVTEPMPKLVEPNVGIVGGGFYVRQVARGNFVLGGGRGTGQLAIASTRPDSAAMFASMRMACEFIPALRNALVIRSWTGVEGALPDHQPVLGPSVTTPGLFHAFGFSGGGFQLAPAVGEVLADLVAHGATATPIEAFSIGRFNAAS</sequence>
<organism evidence="3 4">
    <name type="scientific">Collimonas arenae</name>
    <dbReference type="NCBI Taxonomy" id="279058"/>
    <lineage>
        <taxon>Bacteria</taxon>
        <taxon>Pseudomonadati</taxon>
        <taxon>Pseudomonadota</taxon>
        <taxon>Betaproteobacteria</taxon>
        <taxon>Burkholderiales</taxon>
        <taxon>Oxalobacteraceae</taxon>
        <taxon>Collimonas</taxon>
    </lineage>
</organism>
<dbReference type="AlphaFoldDB" id="A0A127QHI5"/>
<accession>A0A127QHI5</accession>
<dbReference type="GO" id="GO:0005737">
    <property type="term" value="C:cytoplasm"/>
    <property type="evidence" value="ECO:0007669"/>
    <property type="project" value="TreeGrafter"/>
</dbReference>
<evidence type="ECO:0000313" key="4">
    <source>
        <dbReference type="Proteomes" id="UP000071778"/>
    </source>
</evidence>
<dbReference type="InterPro" id="IPR006076">
    <property type="entry name" value="FAD-dep_OxRdtase"/>
</dbReference>
<protein>
    <submittedName>
        <fullName evidence="3">FAD binding domain protein</fullName>
    </submittedName>
</protein>
<evidence type="ECO:0000256" key="1">
    <source>
        <dbReference type="ARBA" id="ARBA00023002"/>
    </source>
</evidence>
<dbReference type="Pfam" id="PF01266">
    <property type="entry name" value="DAO"/>
    <property type="match status" value="1"/>
</dbReference>
<dbReference type="RefSeq" id="WP_061533034.1">
    <property type="nucleotide sequence ID" value="NZ_CP013233.1"/>
</dbReference>
<dbReference type="Gene3D" id="3.50.50.60">
    <property type="entry name" value="FAD/NAD(P)-binding domain"/>
    <property type="match status" value="1"/>
</dbReference>
<evidence type="ECO:0000259" key="2">
    <source>
        <dbReference type="Pfam" id="PF01266"/>
    </source>
</evidence>
<dbReference type="InterPro" id="IPR036188">
    <property type="entry name" value="FAD/NAD-bd_sf"/>
</dbReference>
<proteinExistence type="predicted"/>
<dbReference type="EMBL" id="CP013235">
    <property type="protein sequence ID" value="AMP09503.1"/>
    <property type="molecule type" value="Genomic_DNA"/>
</dbReference>
<feature type="domain" description="FAD dependent oxidoreductase" evidence="2">
    <location>
        <begin position="8"/>
        <end position="351"/>
    </location>
</feature>
<dbReference type="GO" id="GO:0016491">
    <property type="term" value="F:oxidoreductase activity"/>
    <property type="evidence" value="ECO:0007669"/>
    <property type="project" value="UniProtKB-KW"/>
</dbReference>